<protein>
    <submittedName>
        <fullName evidence="1">Uncharacterized protein</fullName>
    </submittedName>
</protein>
<keyword evidence="2" id="KW-1185">Reference proteome</keyword>
<dbReference type="RefSeq" id="XP_024345121.1">
    <property type="nucleotide sequence ID" value="XM_024500465.1"/>
</dbReference>
<dbReference type="Proteomes" id="UP000019149">
    <property type="component" value="Unassembled WGS sequence"/>
</dbReference>
<dbReference type="KEGG" id="egl:EGR_11218"/>
<name>W6TYR3_ECHGR</name>
<dbReference type="AlphaFoldDB" id="W6TYR3"/>
<proteinExistence type="predicted"/>
<dbReference type="OrthoDB" id="10448131at2759"/>
<dbReference type="EMBL" id="APAU02000534">
    <property type="protein sequence ID" value="EUB53925.1"/>
    <property type="molecule type" value="Genomic_DNA"/>
</dbReference>
<organism evidence="1 2">
    <name type="scientific">Echinococcus granulosus</name>
    <name type="common">Hydatid tapeworm</name>
    <dbReference type="NCBI Taxonomy" id="6210"/>
    <lineage>
        <taxon>Eukaryota</taxon>
        <taxon>Metazoa</taxon>
        <taxon>Spiralia</taxon>
        <taxon>Lophotrochozoa</taxon>
        <taxon>Platyhelminthes</taxon>
        <taxon>Cestoda</taxon>
        <taxon>Eucestoda</taxon>
        <taxon>Cyclophyllidea</taxon>
        <taxon>Taeniidae</taxon>
        <taxon>Echinococcus</taxon>
        <taxon>Echinococcus granulosus group</taxon>
    </lineage>
</organism>
<reference evidence="1 2" key="1">
    <citation type="journal article" date="2013" name="Nat. Genet.">
        <title>The genome of the hydatid tapeworm Echinococcus granulosus.</title>
        <authorList>
            <person name="Zheng H."/>
            <person name="Zhang W."/>
            <person name="Zhang L."/>
            <person name="Zhang Z."/>
            <person name="Li J."/>
            <person name="Lu G."/>
            <person name="Zhu Y."/>
            <person name="Wang Y."/>
            <person name="Huang Y."/>
            <person name="Liu J."/>
            <person name="Kang H."/>
            <person name="Chen J."/>
            <person name="Wang L."/>
            <person name="Chen A."/>
            <person name="Yu S."/>
            <person name="Gao Z."/>
            <person name="Jin L."/>
            <person name="Gu W."/>
            <person name="Wang Z."/>
            <person name="Zhao L."/>
            <person name="Shi B."/>
            <person name="Wen H."/>
            <person name="Lin R."/>
            <person name="Jones M.K."/>
            <person name="Brejova B."/>
            <person name="Vinar T."/>
            <person name="Zhao G."/>
            <person name="McManus D.P."/>
            <person name="Chen Z."/>
            <person name="Zhou Y."/>
            <person name="Wang S."/>
        </authorList>
    </citation>
    <scope>NUCLEOTIDE SEQUENCE [LARGE SCALE GENOMIC DNA]</scope>
</reference>
<comment type="caution">
    <text evidence="1">The sequence shown here is derived from an EMBL/GenBank/DDBJ whole genome shotgun (WGS) entry which is preliminary data.</text>
</comment>
<sequence length="193" mass="21127">MLCRIISKEATAYEQLRTAIQLVIASPSFIPCQMLTSKPKSCTHLILIHPTKDFISTRPGVARFEINPGWDMLHDDVIEVTTGDTLRCVNTGTPKLEAAIQLDFSNENDVEFAGAFVTEGTHFVIAVLESYAWEQLAPPKLIKLPIRVIPLHMKAAAVLNSTESPIFTTGGQLSRGGTDLGRIVGFRFSFLGG</sequence>
<accession>W6TYR3</accession>
<evidence type="ECO:0000313" key="2">
    <source>
        <dbReference type="Proteomes" id="UP000019149"/>
    </source>
</evidence>
<dbReference type="CTD" id="36346931"/>
<evidence type="ECO:0000313" key="1">
    <source>
        <dbReference type="EMBL" id="EUB53925.1"/>
    </source>
</evidence>
<dbReference type="GeneID" id="36346931"/>
<gene>
    <name evidence="1" type="ORF">EGR_11218</name>
</gene>